<feature type="transmembrane region" description="Helical" evidence="1">
    <location>
        <begin position="23"/>
        <end position="46"/>
    </location>
</feature>
<proteinExistence type="predicted"/>
<gene>
    <name evidence="2" type="ORF">SDC9_174727</name>
</gene>
<name>A0A645GM53_9ZZZZ</name>
<dbReference type="EMBL" id="VSSQ01077130">
    <property type="protein sequence ID" value="MPN27296.1"/>
    <property type="molecule type" value="Genomic_DNA"/>
</dbReference>
<feature type="transmembrane region" description="Helical" evidence="1">
    <location>
        <begin position="80"/>
        <end position="99"/>
    </location>
</feature>
<dbReference type="AlphaFoldDB" id="A0A645GM53"/>
<keyword evidence="1" id="KW-0472">Membrane</keyword>
<sequence length="104" mass="11161">MSSFERDIEGSSMHMKRSAGAPFFSRSSLIMSTTLPVVFLLFGWGAKISEFLALKPNTPLKRGVASGFVLGMRAAMTPSGFAIFVIPFSGILSIIPTVLTSRTS</sequence>
<evidence type="ECO:0000313" key="2">
    <source>
        <dbReference type="EMBL" id="MPN27296.1"/>
    </source>
</evidence>
<accession>A0A645GM53</accession>
<organism evidence="2">
    <name type="scientific">bioreactor metagenome</name>
    <dbReference type="NCBI Taxonomy" id="1076179"/>
    <lineage>
        <taxon>unclassified sequences</taxon>
        <taxon>metagenomes</taxon>
        <taxon>ecological metagenomes</taxon>
    </lineage>
</organism>
<keyword evidence="1" id="KW-1133">Transmembrane helix</keyword>
<comment type="caution">
    <text evidence="2">The sequence shown here is derived from an EMBL/GenBank/DDBJ whole genome shotgun (WGS) entry which is preliminary data.</text>
</comment>
<protein>
    <submittedName>
        <fullName evidence="2">Uncharacterized protein</fullName>
    </submittedName>
</protein>
<keyword evidence="1" id="KW-0812">Transmembrane</keyword>
<evidence type="ECO:0000256" key="1">
    <source>
        <dbReference type="SAM" id="Phobius"/>
    </source>
</evidence>
<reference evidence="2" key="1">
    <citation type="submission" date="2019-08" db="EMBL/GenBank/DDBJ databases">
        <authorList>
            <person name="Kucharzyk K."/>
            <person name="Murdoch R.W."/>
            <person name="Higgins S."/>
            <person name="Loffler F."/>
        </authorList>
    </citation>
    <scope>NUCLEOTIDE SEQUENCE</scope>
</reference>